<evidence type="ECO:0000313" key="2">
    <source>
        <dbReference type="EMBL" id="QXX78919.1"/>
    </source>
</evidence>
<reference evidence="2 3" key="1">
    <citation type="submission" date="2020-02" db="EMBL/GenBank/DDBJ databases">
        <title>Partial ammonium oxidation to N2 by heterotrophic bacteria.</title>
        <authorList>
            <person name="Wu M."/>
        </authorList>
    </citation>
    <scope>NUCLEOTIDE SEQUENCE [LARGE SCALE GENOMIC DNA]</scope>
    <source>
        <strain evidence="2 3">HO-1</strain>
    </source>
</reference>
<keyword evidence="3" id="KW-1185">Reference proteome</keyword>
<feature type="domain" description="Aromatic-ring-hydroxylating dioxygenase alpha subunit C-terminal" evidence="1">
    <location>
        <begin position="2"/>
        <end position="97"/>
    </location>
</feature>
<accession>A0ABX8STF3</accession>
<organism evidence="2 3">
    <name type="scientific">Alcaligenes ammonioxydans</name>
    <dbReference type="NCBI Taxonomy" id="2582914"/>
    <lineage>
        <taxon>Bacteria</taxon>
        <taxon>Pseudomonadati</taxon>
        <taxon>Pseudomonadota</taxon>
        <taxon>Betaproteobacteria</taxon>
        <taxon>Burkholderiales</taxon>
        <taxon>Alcaligenaceae</taxon>
        <taxon>Alcaligenes</taxon>
    </lineage>
</organism>
<protein>
    <recommendedName>
        <fullName evidence="1">Aromatic-ring-hydroxylating dioxygenase alpha subunit C-terminal domain-containing protein</fullName>
    </recommendedName>
</protein>
<dbReference type="InterPro" id="IPR015879">
    <property type="entry name" value="Ring_hydroxy_dOase_asu_C_dom"/>
</dbReference>
<dbReference type="Proteomes" id="UP000826050">
    <property type="component" value="Chromosome"/>
</dbReference>
<gene>
    <name evidence="2" type="ORF">FE795_07760</name>
</gene>
<name>A0ABX8STF3_9BURK</name>
<evidence type="ECO:0000313" key="3">
    <source>
        <dbReference type="Proteomes" id="UP000826050"/>
    </source>
</evidence>
<dbReference type="Pfam" id="PF00848">
    <property type="entry name" value="Ring_hydroxyl_A"/>
    <property type="match status" value="1"/>
</dbReference>
<dbReference type="RefSeq" id="WP_219235975.1">
    <property type="nucleotide sequence ID" value="NZ_CP049362.1"/>
</dbReference>
<evidence type="ECO:0000259" key="1">
    <source>
        <dbReference type="Pfam" id="PF00848"/>
    </source>
</evidence>
<proteinExistence type="predicted"/>
<dbReference type="EMBL" id="CP049362">
    <property type="protein sequence ID" value="QXX78919.1"/>
    <property type="molecule type" value="Genomic_DNA"/>
</dbReference>
<sequence>MRPDYVAINLFCPEAPNRTIWTHEMLYRPTQFHGEAGIKALEKRFSYTSDVVFDGEDFARAEGVEGLQRGWVQGGNPMHTLELEEGLLAIFQQTIENAIMAHQSGPFIAKGPD</sequence>